<proteinExistence type="predicted"/>
<dbReference type="GO" id="GO:0003676">
    <property type="term" value="F:nucleic acid binding"/>
    <property type="evidence" value="ECO:0007669"/>
    <property type="project" value="InterPro"/>
</dbReference>
<evidence type="ECO:0000313" key="3">
    <source>
        <dbReference type="EMBL" id="RPB18419.1"/>
    </source>
</evidence>
<reference evidence="3 4" key="1">
    <citation type="journal article" date="2018" name="Nat. Ecol. Evol.">
        <title>Pezizomycetes genomes reveal the molecular basis of ectomycorrhizal truffle lifestyle.</title>
        <authorList>
            <person name="Murat C."/>
            <person name="Payen T."/>
            <person name="Noel B."/>
            <person name="Kuo A."/>
            <person name="Morin E."/>
            <person name="Chen J."/>
            <person name="Kohler A."/>
            <person name="Krizsan K."/>
            <person name="Balestrini R."/>
            <person name="Da Silva C."/>
            <person name="Montanini B."/>
            <person name="Hainaut M."/>
            <person name="Levati E."/>
            <person name="Barry K.W."/>
            <person name="Belfiori B."/>
            <person name="Cichocki N."/>
            <person name="Clum A."/>
            <person name="Dockter R.B."/>
            <person name="Fauchery L."/>
            <person name="Guy J."/>
            <person name="Iotti M."/>
            <person name="Le Tacon F."/>
            <person name="Lindquist E.A."/>
            <person name="Lipzen A."/>
            <person name="Malagnac F."/>
            <person name="Mello A."/>
            <person name="Molinier V."/>
            <person name="Miyauchi S."/>
            <person name="Poulain J."/>
            <person name="Riccioni C."/>
            <person name="Rubini A."/>
            <person name="Sitrit Y."/>
            <person name="Splivallo R."/>
            <person name="Traeger S."/>
            <person name="Wang M."/>
            <person name="Zifcakova L."/>
            <person name="Wipf D."/>
            <person name="Zambonelli A."/>
            <person name="Paolocci F."/>
            <person name="Nowrousian M."/>
            <person name="Ottonello S."/>
            <person name="Baldrian P."/>
            <person name="Spatafora J.W."/>
            <person name="Henrissat B."/>
            <person name="Nagy L.G."/>
            <person name="Aury J.M."/>
            <person name="Wincker P."/>
            <person name="Grigoriev I.V."/>
            <person name="Bonfante P."/>
            <person name="Martin F.M."/>
        </authorList>
    </citation>
    <scope>NUCLEOTIDE SEQUENCE [LARGE SCALE GENOMIC DNA]</scope>
    <source>
        <strain evidence="3 4">ATCC MYA-4762</strain>
    </source>
</reference>
<dbReference type="InParanoid" id="A0A3N4LAB3"/>
<feature type="domain" description="CCHC-type" evidence="2">
    <location>
        <begin position="41"/>
        <end position="56"/>
    </location>
</feature>
<dbReference type="EMBL" id="ML121631">
    <property type="protein sequence ID" value="RPB18419.1"/>
    <property type="molecule type" value="Genomic_DNA"/>
</dbReference>
<dbReference type="InterPro" id="IPR001878">
    <property type="entry name" value="Znf_CCHC"/>
</dbReference>
<keyword evidence="4" id="KW-1185">Reference proteome</keyword>
<dbReference type="Proteomes" id="UP000267821">
    <property type="component" value="Unassembled WGS sequence"/>
</dbReference>
<dbReference type="GO" id="GO:0008270">
    <property type="term" value="F:zinc ion binding"/>
    <property type="evidence" value="ECO:0007669"/>
    <property type="project" value="UniProtKB-KW"/>
</dbReference>
<organism evidence="3 4">
    <name type="scientific">Terfezia boudieri ATCC MYA-4762</name>
    <dbReference type="NCBI Taxonomy" id="1051890"/>
    <lineage>
        <taxon>Eukaryota</taxon>
        <taxon>Fungi</taxon>
        <taxon>Dikarya</taxon>
        <taxon>Ascomycota</taxon>
        <taxon>Pezizomycotina</taxon>
        <taxon>Pezizomycetes</taxon>
        <taxon>Pezizales</taxon>
        <taxon>Pezizaceae</taxon>
        <taxon>Terfezia</taxon>
    </lineage>
</organism>
<dbReference type="SUPFAM" id="SSF57756">
    <property type="entry name" value="Retrovirus zinc finger-like domains"/>
    <property type="match status" value="1"/>
</dbReference>
<accession>A0A3N4LAB3</accession>
<sequence length="64" mass="7186">MGRPKLKRMVPGESRRRISKAQASLNNTEVAPAKGADSQSCSLCGQYGHNRRKCTEEWAYVVYN</sequence>
<keyword evidence="1" id="KW-0862">Zinc</keyword>
<name>A0A3N4LAB3_9PEZI</name>
<dbReference type="InterPro" id="IPR036875">
    <property type="entry name" value="Znf_CCHC_sf"/>
</dbReference>
<keyword evidence="1" id="KW-0863">Zinc-finger</keyword>
<evidence type="ECO:0000256" key="1">
    <source>
        <dbReference type="PROSITE-ProRule" id="PRU00047"/>
    </source>
</evidence>
<dbReference type="AlphaFoldDB" id="A0A3N4LAB3"/>
<keyword evidence="1" id="KW-0479">Metal-binding</keyword>
<evidence type="ECO:0000259" key="2">
    <source>
        <dbReference type="PROSITE" id="PS50158"/>
    </source>
</evidence>
<protein>
    <recommendedName>
        <fullName evidence="2">CCHC-type domain-containing protein</fullName>
    </recommendedName>
</protein>
<evidence type="ECO:0000313" key="4">
    <source>
        <dbReference type="Proteomes" id="UP000267821"/>
    </source>
</evidence>
<dbReference type="PROSITE" id="PS50158">
    <property type="entry name" value="ZF_CCHC"/>
    <property type="match status" value="1"/>
</dbReference>
<gene>
    <name evidence="3" type="ORF">L211DRAFT_79652</name>
</gene>